<reference evidence="3" key="1">
    <citation type="submission" date="2010-05" db="EMBL/GenBank/DDBJ databases">
        <title>Complete sequence of Staphylothermus hellenicus DSM 12710.</title>
        <authorList>
            <consortium name="US DOE Joint Genome Institute"/>
            <person name="Lucas S."/>
            <person name="Copeland A."/>
            <person name="Lapidus A."/>
            <person name="Cheng J.-F."/>
            <person name="Bruce D."/>
            <person name="Goodwin L."/>
            <person name="Pitluck S."/>
            <person name="Davenport K."/>
            <person name="Detter J.C."/>
            <person name="Han C."/>
            <person name="Tapia R."/>
            <person name="Larimer F."/>
            <person name="Land M."/>
            <person name="Hauser L."/>
            <person name="Kyrpides N."/>
            <person name="Mikhailova N."/>
            <person name="Anderson I.J."/>
            <person name="Woyke T."/>
        </authorList>
    </citation>
    <scope>NUCLEOTIDE SEQUENCE [LARGE SCALE GENOMIC DNA]</scope>
    <source>
        <strain evidence="3">DSM 12710 / JCM 10830 / BK20S6-10-b1 / P8</strain>
    </source>
</reference>
<dbReference type="HOGENOM" id="CLU_691910_0_0_2"/>
<evidence type="ECO:0000313" key="3">
    <source>
        <dbReference type="Proteomes" id="UP000002573"/>
    </source>
</evidence>
<dbReference type="Proteomes" id="UP000002573">
    <property type="component" value="Chromosome"/>
</dbReference>
<dbReference type="AlphaFoldDB" id="D7DB87"/>
<accession>D7DB87</accession>
<keyword evidence="3" id="KW-1185">Reference proteome</keyword>
<feature type="transmembrane region" description="Helical" evidence="1">
    <location>
        <begin position="7"/>
        <end position="24"/>
    </location>
</feature>
<dbReference type="RefSeq" id="WP_013142632.1">
    <property type="nucleotide sequence ID" value="NC_014205.1"/>
</dbReference>
<protein>
    <submittedName>
        <fullName evidence="2">Uncharacterized protein</fullName>
    </submittedName>
</protein>
<dbReference type="KEGG" id="shc:Shell_0299"/>
<sequence>MQKIIPAFIVIVVIIASLIMQYPITIGQQNSSSYGVPLEAVEEYSAVNLSDLKGKEFKVFYIHREGEVVDRLNQILYLVSDDPSSIAGHLELVGTRELGPEKIYVFHGVYSGKDVVVALGDMGSFLIRIGDGRTGSYMSYYMTYNYINIIKKTMTVSTRYSIKYAGQYGERTAYERIGYICNVSGGTTTCTVPANQSVQKILYNPYEVYYIYIDGYRVEPPIRVRCCVPEYNSGLRAVYVEGFIPWLTSRVDVFRVDEAYLNKIVSLAKQAGMNVKSYDDLIIEDMYLHRGNGTLSPIILLRKDYTLFWVELGKDGPIPGPSAGLLDSGRFSSGNEDKGIRIDWESILSSTEAVSTNSTSSKEPHTPLVLVLTIFITLVSVAFLTGYYLGYKRQGSKL</sequence>
<feature type="transmembrane region" description="Helical" evidence="1">
    <location>
        <begin position="368"/>
        <end position="389"/>
    </location>
</feature>
<proteinExistence type="predicted"/>
<keyword evidence="1" id="KW-1133">Transmembrane helix</keyword>
<dbReference type="EMBL" id="CP002051">
    <property type="protein sequence ID" value="ADI31434.1"/>
    <property type="molecule type" value="Genomic_DNA"/>
</dbReference>
<reference evidence="2 3" key="2">
    <citation type="journal article" date="2011" name="Stand. Genomic Sci.">
        <title>Complete genome sequence of Staphylothermus hellenicus P8.</title>
        <authorList>
            <person name="Anderson I."/>
            <person name="Wirth R."/>
            <person name="Lucas S."/>
            <person name="Copeland A."/>
            <person name="Lapidus A."/>
            <person name="Cheng J.F."/>
            <person name="Goodwin L."/>
            <person name="Pitluck S."/>
            <person name="Davenport K."/>
            <person name="Detter J.C."/>
            <person name="Han C."/>
            <person name="Tapia R."/>
            <person name="Land M."/>
            <person name="Hauser L."/>
            <person name="Pati A."/>
            <person name="Mikhailova N."/>
            <person name="Woyke T."/>
            <person name="Klenk H.P."/>
            <person name="Kyrpides N."/>
            <person name="Ivanova N."/>
        </authorList>
    </citation>
    <scope>NUCLEOTIDE SEQUENCE [LARGE SCALE GENOMIC DNA]</scope>
    <source>
        <strain evidence="3">DSM 12710 / JCM 10830 / BK20S6-10-b1 / P8</strain>
    </source>
</reference>
<evidence type="ECO:0000313" key="2">
    <source>
        <dbReference type="EMBL" id="ADI31434.1"/>
    </source>
</evidence>
<keyword evidence="1" id="KW-0812">Transmembrane</keyword>
<dbReference type="GeneID" id="9233588"/>
<keyword evidence="1" id="KW-0472">Membrane</keyword>
<name>D7DB87_STAHD</name>
<evidence type="ECO:0000256" key="1">
    <source>
        <dbReference type="SAM" id="Phobius"/>
    </source>
</evidence>
<organism evidence="2 3">
    <name type="scientific">Staphylothermus hellenicus (strain DSM 12710 / JCM 10830 / BK20S6-10-b1 / P8)</name>
    <dbReference type="NCBI Taxonomy" id="591019"/>
    <lineage>
        <taxon>Archaea</taxon>
        <taxon>Thermoproteota</taxon>
        <taxon>Thermoprotei</taxon>
        <taxon>Desulfurococcales</taxon>
        <taxon>Desulfurococcaceae</taxon>
        <taxon>Staphylothermus</taxon>
    </lineage>
</organism>
<gene>
    <name evidence="2" type="ordered locus">Shell_0299</name>
</gene>